<dbReference type="AlphaFoldDB" id="A0A1G4B6L6"/>
<dbReference type="OrthoDB" id="4842913at2759"/>
<feature type="compositionally biased region" description="Polar residues" evidence="1">
    <location>
        <begin position="157"/>
        <end position="168"/>
    </location>
</feature>
<feature type="region of interest" description="Disordered" evidence="1">
    <location>
        <begin position="882"/>
        <end position="907"/>
    </location>
</feature>
<name>A0A1G4B6L6_9PEZI</name>
<feature type="compositionally biased region" description="Polar residues" evidence="1">
    <location>
        <begin position="416"/>
        <end position="429"/>
    </location>
</feature>
<dbReference type="STRING" id="1209926.A0A1G4B6L6"/>
<feature type="compositionally biased region" description="Low complexity" evidence="1">
    <location>
        <begin position="169"/>
        <end position="179"/>
    </location>
</feature>
<sequence>METVHVQRRSASHGSLRSSYKSHARPSIGYGLPRRPLRSVNENASFLPSPGPLESMLKTTTETGDIGIFSIKPIAPAATIHQCARSRSGLDVDTIFRSESRASDRTISGTGRRWHSSDRDTNSEIISMYGSEGPPSSFSSSLSPRMDGTYQRSYSLTTCGSRKLSSNKSSGTLQSHSSSGIMQRPRSPFPYPTRLKRPGVRPSSPALTENGLVDYSRMVEIDRISYRTVHGSYKPTFPQSQRLAPPNAFRFGSNQSMPSLPYSKPFVSPAESGFRYRGYHDPWRNEPSSRSRRPSTDHSVRSSSLTSVIEMYYRSPPGSEPNLSRTIRPTGSFYYDYTEEFETPDHQTDPRESAPALPLAPIPQRASSLTKALVLRDETKAHLDAVIDISVKDSSDSSGDDCRAPVGKPANDIETLPSQRSNCKTSAPTLEQFPFEVDGTSASRRIDADTDQSMFAHLSHTTDTTGSQPSPEISKPQRPKDYTTENPGNGLGDYVNSSKGCDKANEGQITEAKADTCPLAVEPPKKVPPSESRSETLNEAIIGLDERSTPPARLGGRNRMSQRASSHGGLAALLRSSLRHSVEPGLSDLAALVSSFERIAKSPFLGKDEVLTGSLETFDEDESKDQAGIQYGQPLKTGIVGDADGGTHSDLEWRPFLRGHRRNRALARISTASLRSHTAPPAANVGISQLSPGSLFTSCVLSTSNSIPQLMKALPSLPKDEQPQPRQVSEASGDDLRFPVKFSPFQLEILATPRSSPRITAHTDMEDHESFRASIELETVQPKSEQKPAVHDDVRKMDPKDVVAQSSSKRRLRLRASRPASNVDTIPEDQDGTVRHRPSAKQSILADIPTHQAKDLFSPVLSPVQCGERLSNMAYRRKGSRFIPLTPRNGENLPARVSPTARSSRDGHLHERDIPLAHPVDVNLFRLSASTDGFDLNDSRSFSSDLTFFRPRILRKKLSNLRLRLTQSRLNLRERVNKHAGGRLRPNGFIVSTNSDATVVHSEWATARPAYSKQVRRKMKGWIRQAARICVKGRRNESEITA</sequence>
<feature type="region of interest" description="Disordered" evidence="1">
    <location>
        <begin position="716"/>
        <end position="735"/>
    </location>
</feature>
<gene>
    <name evidence="2" type="ORF">CORC01_07761</name>
</gene>
<accession>A0A1G4B6L6</accession>
<feature type="compositionally biased region" description="Low complexity" evidence="1">
    <location>
        <begin position="131"/>
        <end position="144"/>
    </location>
</feature>
<evidence type="ECO:0000256" key="1">
    <source>
        <dbReference type="SAM" id="MobiDB-lite"/>
    </source>
</evidence>
<dbReference type="GeneID" id="34560906"/>
<feature type="region of interest" description="Disordered" evidence="1">
    <location>
        <begin position="1"/>
        <end position="35"/>
    </location>
</feature>
<feature type="region of interest" description="Disordered" evidence="1">
    <location>
        <begin position="392"/>
        <end position="429"/>
    </location>
</feature>
<feature type="compositionally biased region" description="Basic and acidic residues" evidence="1">
    <location>
        <begin position="392"/>
        <end position="403"/>
    </location>
</feature>
<feature type="region of interest" description="Disordered" evidence="1">
    <location>
        <begin position="157"/>
        <end position="208"/>
    </location>
</feature>
<proteinExistence type="predicted"/>
<feature type="region of interest" description="Disordered" evidence="1">
    <location>
        <begin position="460"/>
        <end position="534"/>
    </location>
</feature>
<feature type="region of interest" description="Disordered" evidence="1">
    <location>
        <begin position="778"/>
        <end position="840"/>
    </location>
</feature>
<protein>
    <submittedName>
        <fullName evidence="2">Uncharacterized protein</fullName>
    </submittedName>
</protein>
<feature type="compositionally biased region" description="Basic and acidic residues" evidence="1">
    <location>
        <begin position="784"/>
        <end position="801"/>
    </location>
</feature>
<feature type="compositionally biased region" description="Polar residues" evidence="1">
    <location>
        <begin position="12"/>
        <end position="21"/>
    </location>
</feature>
<dbReference type="EMBL" id="MJBS01000063">
    <property type="protein sequence ID" value="OHE96976.1"/>
    <property type="molecule type" value="Genomic_DNA"/>
</dbReference>
<feature type="compositionally biased region" description="Basic and acidic residues" evidence="1">
    <location>
        <begin position="280"/>
        <end position="300"/>
    </location>
</feature>
<evidence type="ECO:0000313" key="2">
    <source>
        <dbReference type="EMBL" id="OHE96976.1"/>
    </source>
</evidence>
<feature type="region of interest" description="Disordered" evidence="1">
    <location>
        <begin position="280"/>
        <end position="303"/>
    </location>
</feature>
<feature type="region of interest" description="Disordered" evidence="1">
    <location>
        <begin position="125"/>
        <end position="145"/>
    </location>
</feature>
<reference evidence="2 3" key="1">
    <citation type="submission" date="2016-09" db="EMBL/GenBank/DDBJ databases">
        <authorList>
            <person name="Capua I."/>
            <person name="De Benedictis P."/>
            <person name="Joannis T."/>
            <person name="Lombin L.H."/>
            <person name="Cattoli G."/>
        </authorList>
    </citation>
    <scope>NUCLEOTIDE SEQUENCE [LARGE SCALE GENOMIC DNA]</scope>
    <source>
        <strain evidence="2 3">IMI 309357</strain>
    </source>
</reference>
<feature type="compositionally biased region" description="Polar residues" evidence="1">
    <location>
        <begin position="460"/>
        <end position="471"/>
    </location>
</feature>
<feature type="compositionally biased region" description="Basic residues" evidence="1">
    <location>
        <begin position="1"/>
        <end position="11"/>
    </location>
</feature>
<organism evidence="2 3">
    <name type="scientific">Colletotrichum orchidophilum</name>
    <dbReference type="NCBI Taxonomy" id="1209926"/>
    <lineage>
        <taxon>Eukaryota</taxon>
        <taxon>Fungi</taxon>
        <taxon>Dikarya</taxon>
        <taxon>Ascomycota</taxon>
        <taxon>Pezizomycotina</taxon>
        <taxon>Sordariomycetes</taxon>
        <taxon>Hypocreomycetidae</taxon>
        <taxon>Glomerellales</taxon>
        <taxon>Glomerellaceae</taxon>
        <taxon>Colletotrichum</taxon>
    </lineage>
</organism>
<comment type="caution">
    <text evidence="2">The sequence shown here is derived from an EMBL/GenBank/DDBJ whole genome shotgun (WGS) entry which is preliminary data.</text>
</comment>
<dbReference type="Proteomes" id="UP000176998">
    <property type="component" value="Unassembled WGS sequence"/>
</dbReference>
<keyword evidence="3" id="KW-1185">Reference proteome</keyword>
<evidence type="ECO:0000313" key="3">
    <source>
        <dbReference type="Proteomes" id="UP000176998"/>
    </source>
</evidence>
<dbReference type="RefSeq" id="XP_022474132.1">
    <property type="nucleotide sequence ID" value="XM_022619396.1"/>
</dbReference>